<reference evidence="1" key="1">
    <citation type="submission" date="2019-03" db="EMBL/GenBank/DDBJ databases">
        <authorList>
            <person name="Hao L."/>
        </authorList>
    </citation>
    <scope>NUCLEOTIDE SEQUENCE</scope>
</reference>
<evidence type="ECO:0000313" key="1">
    <source>
        <dbReference type="EMBL" id="VFU14709.1"/>
    </source>
</evidence>
<gene>
    <name evidence="1" type="ORF">SCFA_300018</name>
</gene>
<dbReference type="InterPro" id="IPR013320">
    <property type="entry name" value="ConA-like_dom_sf"/>
</dbReference>
<dbReference type="AlphaFoldDB" id="A0A485LZS1"/>
<evidence type="ECO:0008006" key="2">
    <source>
        <dbReference type="Google" id="ProtNLM"/>
    </source>
</evidence>
<sequence length="259" mass="29077">MSKAIQLLIGIILVLALYPVNGYSAQCILSENFDDQVLDERLTVYGKNWQVLSPPQYNLNAAGRTAGGYAFSSGTTSMAHLGWMGDTMLSPWPTDELYVSFWMRYPTYSRSDPMENLKVFYPHWESSRSYVHFTLSDSNTIYYSAMANRTLLTGGNWLECPGQTDGAWHHYEFYINFAEGICRFWYDGNLKVDDIFGTGVWTNSVYSIIVPSIDGEEPGNFSRQVDDLEIWDGMPAPGDLAVQNVKPSPPSGLGLQLVN</sequence>
<accession>A0A485LZS1</accession>
<dbReference type="EMBL" id="CAADRM010000093">
    <property type="protein sequence ID" value="VFU14709.1"/>
    <property type="molecule type" value="Genomic_DNA"/>
</dbReference>
<organism evidence="1">
    <name type="scientific">anaerobic digester metagenome</name>
    <dbReference type="NCBI Taxonomy" id="1263854"/>
    <lineage>
        <taxon>unclassified sequences</taxon>
        <taxon>metagenomes</taxon>
        <taxon>ecological metagenomes</taxon>
    </lineage>
</organism>
<dbReference type="SUPFAM" id="SSF49899">
    <property type="entry name" value="Concanavalin A-like lectins/glucanases"/>
    <property type="match status" value="1"/>
</dbReference>
<protein>
    <recommendedName>
        <fullName evidence="2">LamG-like jellyroll fold domain-containing protein</fullName>
    </recommendedName>
</protein>
<proteinExistence type="predicted"/>
<dbReference type="Gene3D" id="2.60.120.200">
    <property type="match status" value="1"/>
</dbReference>
<name>A0A485LZS1_9ZZZZ</name>